<dbReference type="PANTHER" id="PTHR10039:SF16">
    <property type="entry name" value="GPI INOSITOL-DEACYLASE"/>
    <property type="match status" value="1"/>
</dbReference>
<dbReference type="SUPFAM" id="SSF52540">
    <property type="entry name" value="P-loop containing nucleoside triphosphate hydrolases"/>
    <property type="match status" value="1"/>
</dbReference>
<name>A0A8J2MZM6_9PLEO</name>
<dbReference type="Gene3D" id="3.40.50.300">
    <property type="entry name" value="P-loop containing nucleotide triphosphate hydrolases"/>
    <property type="match status" value="1"/>
</dbReference>
<dbReference type="Gene3D" id="1.25.40.20">
    <property type="entry name" value="Ankyrin repeat-containing domain"/>
    <property type="match status" value="3"/>
</dbReference>
<feature type="repeat" description="ANK" evidence="2">
    <location>
        <begin position="761"/>
        <end position="793"/>
    </location>
</feature>
<comment type="caution">
    <text evidence="5">The sequence shown here is derived from an EMBL/GenBank/DDBJ whole genome shotgun (WGS) entry which is preliminary data.</text>
</comment>
<evidence type="ECO:0008006" key="7">
    <source>
        <dbReference type="Google" id="ProtNLM"/>
    </source>
</evidence>
<evidence type="ECO:0000256" key="1">
    <source>
        <dbReference type="ARBA" id="ARBA00022737"/>
    </source>
</evidence>
<dbReference type="PROSITE" id="PS50088">
    <property type="entry name" value="ANK_REPEAT"/>
    <property type="match status" value="5"/>
</dbReference>
<proteinExistence type="predicted"/>
<keyword evidence="1" id="KW-0677">Repeat</keyword>
<dbReference type="SMART" id="SM00248">
    <property type="entry name" value="ANK"/>
    <property type="match status" value="15"/>
</dbReference>
<dbReference type="AlphaFoldDB" id="A0A8J2MZM6"/>
<dbReference type="Pfam" id="PF13857">
    <property type="entry name" value="Ank_5"/>
    <property type="match status" value="1"/>
</dbReference>
<dbReference type="InterPro" id="IPR054471">
    <property type="entry name" value="GPIID_WHD"/>
</dbReference>
<protein>
    <recommendedName>
        <fullName evidence="7">NACHT domain-containing protein</fullName>
    </recommendedName>
</protein>
<dbReference type="InterPro" id="IPR036770">
    <property type="entry name" value="Ankyrin_rpt-contain_sf"/>
</dbReference>
<dbReference type="InterPro" id="IPR056884">
    <property type="entry name" value="NPHP3-like_N"/>
</dbReference>
<dbReference type="Pfam" id="PF24883">
    <property type="entry name" value="NPHP3_N"/>
    <property type="match status" value="1"/>
</dbReference>
<feature type="repeat" description="ANK" evidence="2">
    <location>
        <begin position="701"/>
        <end position="733"/>
    </location>
</feature>
<keyword evidence="2" id="KW-0040">ANK repeat</keyword>
<feature type="repeat" description="ANK" evidence="2">
    <location>
        <begin position="634"/>
        <end position="666"/>
    </location>
</feature>
<dbReference type="GeneID" id="67016811"/>
<dbReference type="SUPFAM" id="SSF48403">
    <property type="entry name" value="Ankyrin repeat"/>
    <property type="match status" value="2"/>
</dbReference>
<dbReference type="InterPro" id="IPR002110">
    <property type="entry name" value="Ankyrin_rpt"/>
</dbReference>
<feature type="repeat" description="ANK" evidence="2">
    <location>
        <begin position="535"/>
        <end position="567"/>
    </location>
</feature>
<organism evidence="5 6">
    <name type="scientific">Alternaria atra</name>
    <dbReference type="NCBI Taxonomy" id="119953"/>
    <lineage>
        <taxon>Eukaryota</taxon>
        <taxon>Fungi</taxon>
        <taxon>Dikarya</taxon>
        <taxon>Ascomycota</taxon>
        <taxon>Pezizomycotina</taxon>
        <taxon>Dothideomycetes</taxon>
        <taxon>Pleosporomycetidae</taxon>
        <taxon>Pleosporales</taxon>
        <taxon>Pleosporineae</taxon>
        <taxon>Pleosporaceae</taxon>
        <taxon>Alternaria</taxon>
        <taxon>Alternaria sect. Ulocladioides</taxon>
    </lineage>
</organism>
<keyword evidence="6" id="KW-1185">Reference proteome</keyword>
<dbReference type="PROSITE" id="PS50297">
    <property type="entry name" value="ANK_REP_REGION"/>
    <property type="match status" value="4"/>
</dbReference>
<evidence type="ECO:0000259" key="4">
    <source>
        <dbReference type="Pfam" id="PF24883"/>
    </source>
</evidence>
<dbReference type="Pfam" id="PF22939">
    <property type="entry name" value="WHD_GPIID"/>
    <property type="match status" value="1"/>
</dbReference>
<dbReference type="Pfam" id="PF12796">
    <property type="entry name" value="Ank_2"/>
    <property type="match status" value="4"/>
</dbReference>
<gene>
    <name evidence="5" type="ORF">ALTATR162_LOCUS5073</name>
</gene>
<sequence>MKRLQKEIRDSLESAAATLLQSDKEHNPTQDAWLNKIHHWLSAPDPSTNYQKALKQRQHNTGLWFLEGERYARWKTDTASSLWLYGIPGCGKTILSSTILQDLLQHRDSNPRHAVAYFYFDFNDVQKQDAEPMLRSLICQLSRQAIDVPASLDALFSSCEDGKRQPSLDALLQVACRTMQQLPQVYVMLDALDECAQRTELMEMLETITGWQFRNMHLIVTSRQERDIESSLEGFVDVRNSICLQSDIVDKDIQQYVRQRLSDDKGLSKWGKDVFLRQEIETALMEGSKGMFRWAVCQLDTLGKCRNRADLRKALATLPPTLDKTYDRILCAIAAEDAVYAVRVLLWLAFSERPLTVDEVAEVVAIDVARDPAFNRDEVLEDPLEALDICSSLVTIATDNGNGRLQSTMQVVVLAHYSVKEYLVSDRIQRGQAARYSMQPAACHSTIARACLGYLGQFQKSEPMMEDTLGECKLARYSAEFWLSHAQKAGDRAAETSQAALHLLSRDNAAYLNWIRIHDPERPWSEPDLGRRLEETPAPLYYAALFGLQEVVSLLIDESADVDVQGGHYGNALQAASWEGHEAVVRLLLDKDADANAQGGVYGNALQAASAKGHEQIAKLLLGAHAAVNAQGGHYSNALHAALVGTHETTVRMLLERGANVGLDLRLKGAMHHALNNGSCMPSLVRVLQQYGAPLDTIDVDNMTPLHYCVKFGYKTMARQLIDAGVPIDSRVHRQAWPSEVSKSISGKEESMLPASGSVANGLTPLHFAALTGNLTMTKFLLEHGADPNALSDYGETPLHLTLRTTLFGTRYQDDWTDSYLRAESLQDFLDFEEDDVDAVLAEISLKREGVLDALLSDPRISLTVTDCKGESPLHCIQYGKPETATLVQNLVLRGADPFNRNLSQQSPLHFASKAGDHVSVRTLLLLGAKVALTDEHGLNALHYAAQSGNHETIIAILETEEAREVNLVALKDKCGQNVLHHMLSTDSIKYVETVRSLLDQGADGSELDNSGISPLARFIKSSMLRIDFEICRSLLEIKGNVSFVDCDGQTLGHLCARTFDFGVHILKLLVEHGIDLVKRDYDGRTVLHRAAICGSLTEQSLQFLVNVIGIQADEEDTFGRTALQYVTELAAEDRSLNTWDSKR</sequence>
<evidence type="ECO:0000313" key="5">
    <source>
        <dbReference type="EMBL" id="CAG5158427.1"/>
    </source>
</evidence>
<dbReference type="PANTHER" id="PTHR10039">
    <property type="entry name" value="AMELOGENIN"/>
    <property type="match status" value="1"/>
</dbReference>
<evidence type="ECO:0000256" key="2">
    <source>
        <dbReference type="PROSITE-ProRule" id="PRU00023"/>
    </source>
</evidence>
<reference evidence="5" key="1">
    <citation type="submission" date="2021-05" db="EMBL/GenBank/DDBJ databases">
        <authorList>
            <person name="Stam R."/>
        </authorList>
    </citation>
    <scope>NUCLEOTIDE SEQUENCE</scope>
    <source>
        <strain evidence="5">CS162</strain>
    </source>
</reference>
<evidence type="ECO:0000259" key="3">
    <source>
        <dbReference type="Pfam" id="PF22939"/>
    </source>
</evidence>
<dbReference type="InterPro" id="IPR027417">
    <property type="entry name" value="P-loop_NTPase"/>
</dbReference>
<accession>A0A8J2MZM6</accession>
<dbReference type="RefSeq" id="XP_043168625.1">
    <property type="nucleotide sequence ID" value="XM_043312690.1"/>
</dbReference>
<evidence type="ECO:0000313" key="6">
    <source>
        <dbReference type="Proteomes" id="UP000676310"/>
    </source>
</evidence>
<dbReference type="EMBL" id="CAJRGZ010000019">
    <property type="protein sequence ID" value="CAG5158427.1"/>
    <property type="molecule type" value="Genomic_DNA"/>
</dbReference>
<feature type="domain" description="GPI inositol-deacylase winged helix" evidence="3">
    <location>
        <begin position="335"/>
        <end position="429"/>
    </location>
</feature>
<feature type="domain" description="Nephrocystin 3-like N-terminal" evidence="4">
    <location>
        <begin position="60"/>
        <end position="223"/>
    </location>
</feature>
<feature type="repeat" description="ANK" evidence="2">
    <location>
        <begin position="904"/>
        <end position="936"/>
    </location>
</feature>
<dbReference type="OrthoDB" id="1577640at2759"/>
<dbReference type="Proteomes" id="UP000676310">
    <property type="component" value="Unassembled WGS sequence"/>
</dbReference>